<gene>
    <name evidence="2" type="ORF">FDP41_008785</name>
</gene>
<evidence type="ECO:0000256" key="1">
    <source>
        <dbReference type="SAM" id="Phobius"/>
    </source>
</evidence>
<keyword evidence="1" id="KW-1133">Transmembrane helix</keyword>
<organism evidence="2 3">
    <name type="scientific">Naegleria fowleri</name>
    <name type="common">Brain eating amoeba</name>
    <dbReference type="NCBI Taxonomy" id="5763"/>
    <lineage>
        <taxon>Eukaryota</taxon>
        <taxon>Discoba</taxon>
        <taxon>Heterolobosea</taxon>
        <taxon>Tetramitia</taxon>
        <taxon>Eutetramitia</taxon>
        <taxon>Vahlkampfiidae</taxon>
        <taxon>Naegleria</taxon>
    </lineage>
</organism>
<feature type="transmembrane region" description="Helical" evidence="1">
    <location>
        <begin position="482"/>
        <end position="507"/>
    </location>
</feature>
<dbReference type="InterPro" id="IPR036305">
    <property type="entry name" value="RGS_sf"/>
</dbReference>
<feature type="transmembrane region" description="Helical" evidence="1">
    <location>
        <begin position="528"/>
        <end position="550"/>
    </location>
</feature>
<keyword evidence="3" id="KW-1185">Reference proteome</keyword>
<dbReference type="Proteomes" id="UP000444721">
    <property type="component" value="Unassembled WGS sequence"/>
</dbReference>
<dbReference type="VEuPathDB" id="AmoebaDB:NF0095260"/>
<dbReference type="EMBL" id="VFQX01000064">
    <property type="protein sequence ID" value="KAF0972933.1"/>
    <property type="molecule type" value="Genomic_DNA"/>
</dbReference>
<dbReference type="GeneID" id="68116003"/>
<feature type="transmembrane region" description="Helical" evidence="1">
    <location>
        <begin position="365"/>
        <end position="387"/>
    </location>
</feature>
<keyword evidence="1" id="KW-0812">Transmembrane</keyword>
<feature type="transmembrane region" description="Helical" evidence="1">
    <location>
        <begin position="334"/>
        <end position="353"/>
    </location>
</feature>
<proteinExistence type="predicted"/>
<name>A0A6A5B0A6_NAEFO</name>
<protein>
    <recommendedName>
        <fullName evidence="4">RGS domain-containing protein</fullName>
    </recommendedName>
</protein>
<accession>A0A6A5B0A6</accession>
<dbReference type="VEuPathDB" id="AmoebaDB:NF0070320"/>
<feature type="transmembrane region" description="Helical" evidence="1">
    <location>
        <begin position="393"/>
        <end position="418"/>
    </location>
</feature>
<reference evidence="2 3" key="1">
    <citation type="journal article" date="2019" name="Sci. Rep.">
        <title>Nanopore sequencing improves the draft genome of the human pathogenic amoeba Naegleria fowleri.</title>
        <authorList>
            <person name="Liechti N."/>
            <person name="Schurch N."/>
            <person name="Bruggmann R."/>
            <person name="Wittwer M."/>
        </authorList>
    </citation>
    <scope>NUCLEOTIDE SEQUENCE [LARGE SCALE GENOMIC DNA]</scope>
    <source>
        <strain evidence="2 3">ATCC 30894</strain>
    </source>
</reference>
<feature type="transmembrane region" description="Helical" evidence="1">
    <location>
        <begin position="439"/>
        <end position="462"/>
    </location>
</feature>
<dbReference type="OMA" id="RNCRPRH"/>
<dbReference type="OrthoDB" id="6417207at2759"/>
<comment type="caution">
    <text evidence="2">The sequence shown here is derived from an EMBL/GenBank/DDBJ whole genome shotgun (WGS) entry which is preliminary data.</text>
</comment>
<dbReference type="VEuPathDB" id="AmoebaDB:NF0095270"/>
<evidence type="ECO:0000313" key="3">
    <source>
        <dbReference type="Proteomes" id="UP000444721"/>
    </source>
</evidence>
<dbReference type="VEuPathDB" id="AmoebaDB:FDP41_008785"/>
<sequence>MVYPKLNSTIPYASSFMNWDVNSYSDKDFQSNTSLITTIGSRSIVMVTNYMTAFIWKNVSSEYNVINTMDFVDWLKNMSKSGKLANLKIGVERGYRNFLQYVLKYYGLSEVIPMVSTFVFYSRNCRPRHVFEVSSMMIHESIVSNLISLLSTVLLFTQFGNFSQDFDVIITLPTFFFQYIRFYRDGTGIRKPILPNDPIASYINPQDFIPIRLAPYIVGYNYPYLPWFSITNSYLVGLTSHMQFYANEADLANYYNFGNVTQEDLDFITNVTGSTPNVDREAFETMIRNTEARLGVTLTGEWTLQDYLSSLYSSAYHRCVDTNCNDYKFEETDFWNIPVIILLVTYFGLLFGTKSFLKPALKRRLIIPYLPVFIIFFEFGAGSEYFANSCAPALGYVRMFICCFWVVCYACMVIRFYYLRNLYKMLSKGEKDIARVKWFSSNSVGIVLMCGISILISSIFSIQGVTMFFDIFNNENDIIRVINISFALYLLIGTFVAATVIAMDVVVNRQMMSQSGGLRKYLFFDDPFYVRLDLIFSSLIFVTILILVIIQGSVSNFKTGGVAHFNRFLVLMIYFWAILICGGTVIASELISLFRKKKSNTSLLSELERYLKIPEFKTLFAEYTEKELSLENYLCFKDLEVLEAKGLDKPLNLQFLLEMERDFIRDNAIYELNLSSVVRHQFYMLLEKCKKCSQGVELVDENRKGNSNSLHSTFIASSESEVPTNGDLNNLLRDSIMSNLADTHSRFIETREFRNWVEIYEIQQKNNIL</sequence>
<dbReference type="AlphaFoldDB" id="A0A6A5B0A6"/>
<dbReference type="RefSeq" id="XP_044557647.1">
    <property type="nucleotide sequence ID" value="XM_044712675.1"/>
</dbReference>
<feature type="transmembrane region" description="Helical" evidence="1">
    <location>
        <begin position="570"/>
        <end position="594"/>
    </location>
</feature>
<dbReference type="SUPFAM" id="SSF48097">
    <property type="entry name" value="Regulator of G-protein signaling, RGS"/>
    <property type="match status" value="1"/>
</dbReference>
<dbReference type="InterPro" id="IPR044926">
    <property type="entry name" value="RGS_subdomain_2"/>
</dbReference>
<evidence type="ECO:0008006" key="4">
    <source>
        <dbReference type="Google" id="ProtNLM"/>
    </source>
</evidence>
<dbReference type="VEuPathDB" id="AmoebaDB:NfTy_010490"/>
<keyword evidence="1" id="KW-0472">Membrane</keyword>
<dbReference type="Gene3D" id="1.10.167.10">
    <property type="entry name" value="Regulator of G-protein Signalling 4, domain 2"/>
    <property type="match status" value="1"/>
</dbReference>
<evidence type="ECO:0000313" key="2">
    <source>
        <dbReference type="EMBL" id="KAF0972933.1"/>
    </source>
</evidence>